<dbReference type="EMBL" id="JACHXA010000001">
    <property type="protein sequence ID" value="MBB3063807.1"/>
    <property type="molecule type" value="Genomic_DNA"/>
</dbReference>
<proteinExistence type="predicted"/>
<dbReference type="AlphaFoldDB" id="A0A839SLN2"/>
<evidence type="ECO:0008006" key="3">
    <source>
        <dbReference type="Google" id="ProtNLM"/>
    </source>
</evidence>
<accession>A0A839SLN2</accession>
<dbReference type="PIRSF" id="PIRSF034110">
    <property type="entry name" value="DUF1203"/>
    <property type="match status" value="1"/>
</dbReference>
<protein>
    <recommendedName>
        <fullName evidence="3">DUF1203 domain-containing protein</fullName>
    </recommendedName>
</protein>
<keyword evidence="2" id="KW-1185">Reference proteome</keyword>
<evidence type="ECO:0000313" key="2">
    <source>
        <dbReference type="Proteomes" id="UP000581135"/>
    </source>
</evidence>
<dbReference type="InterPro" id="IPR009593">
    <property type="entry name" value="DUF1203"/>
</dbReference>
<evidence type="ECO:0000313" key="1">
    <source>
        <dbReference type="EMBL" id="MBB3063807.1"/>
    </source>
</evidence>
<sequence length="157" mass="17219">MTRIRFTALATDVVETYQAGGLDANDQKPEVHISDGDGVPCRHCLSTVAAGEPYLILAHRPFPDKQPYAELGPIFLHGDFCPRHEETAGVPPMLRGYHQVLVRGYGADNRIRYGTGRIVPGGQLAETAEAMLAEEGIVYLHVRSASNNCFLCRIDRA</sequence>
<name>A0A839SLN2_9PROT</name>
<gene>
    <name evidence="1" type="ORF">FHR98_000072</name>
</gene>
<dbReference type="Pfam" id="PF06718">
    <property type="entry name" value="DUF1203"/>
    <property type="match status" value="1"/>
</dbReference>
<comment type="caution">
    <text evidence="1">The sequence shown here is derived from an EMBL/GenBank/DDBJ whole genome shotgun (WGS) entry which is preliminary data.</text>
</comment>
<organism evidence="1 2">
    <name type="scientific">Limibacillus halophilus</name>
    <dbReference type="NCBI Taxonomy" id="1579333"/>
    <lineage>
        <taxon>Bacteria</taxon>
        <taxon>Pseudomonadati</taxon>
        <taxon>Pseudomonadota</taxon>
        <taxon>Alphaproteobacteria</taxon>
        <taxon>Rhodospirillales</taxon>
        <taxon>Rhodovibrionaceae</taxon>
        <taxon>Limibacillus</taxon>
    </lineage>
</organism>
<dbReference type="Proteomes" id="UP000581135">
    <property type="component" value="Unassembled WGS sequence"/>
</dbReference>
<dbReference type="RefSeq" id="WP_183414625.1">
    <property type="nucleotide sequence ID" value="NZ_JACHXA010000001.1"/>
</dbReference>
<reference evidence="1 2" key="1">
    <citation type="submission" date="2020-08" db="EMBL/GenBank/DDBJ databases">
        <title>Genomic Encyclopedia of Type Strains, Phase III (KMG-III): the genomes of soil and plant-associated and newly described type strains.</title>
        <authorList>
            <person name="Whitman W."/>
        </authorList>
    </citation>
    <scope>NUCLEOTIDE SEQUENCE [LARGE SCALE GENOMIC DNA]</scope>
    <source>
        <strain evidence="1 2">CECT 8803</strain>
    </source>
</reference>